<dbReference type="SUPFAM" id="SSF117018">
    <property type="entry name" value="ATP-dependent DNA ligase DNA-binding domain"/>
    <property type="match status" value="1"/>
</dbReference>
<dbReference type="CDD" id="cd07972">
    <property type="entry name" value="OBF_DNA_ligase_Arch_LigB"/>
    <property type="match status" value="1"/>
</dbReference>
<dbReference type="InterPro" id="IPR012309">
    <property type="entry name" value="DNA_ligase_ATP-dep_C"/>
</dbReference>
<keyword evidence="6 12" id="KW-0227">DNA damage</keyword>
<comment type="catalytic activity">
    <reaction evidence="11 12">
        <text>ATP + (deoxyribonucleotide)n-3'-hydroxyl + 5'-phospho-(deoxyribonucleotide)m = (deoxyribonucleotide)n+m + AMP + diphosphate.</text>
        <dbReference type="EC" id="6.5.1.1"/>
    </reaction>
</comment>
<evidence type="ECO:0000256" key="1">
    <source>
        <dbReference type="ARBA" id="ARBA00007572"/>
    </source>
</evidence>
<evidence type="ECO:0000256" key="3">
    <source>
        <dbReference type="ARBA" id="ARBA00022618"/>
    </source>
</evidence>
<keyword evidence="9 12" id="KW-0234">DNA repair</keyword>
<feature type="region of interest" description="Disordered" evidence="14">
    <location>
        <begin position="249"/>
        <end position="282"/>
    </location>
</feature>
<dbReference type="InterPro" id="IPR012340">
    <property type="entry name" value="NA-bd_OB-fold"/>
</dbReference>
<keyword evidence="3" id="KW-0132">Cell division</keyword>
<evidence type="ECO:0000259" key="15">
    <source>
        <dbReference type="PROSITE" id="PS50160"/>
    </source>
</evidence>
<dbReference type="InterPro" id="IPR012308">
    <property type="entry name" value="DNA_ligase_ATP-dep_N"/>
</dbReference>
<evidence type="ECO:0000256" key="11">
    <source>
        <dbReference type="ARBA" id="ARBA00034003"/>
    </source>
</evidence>
<keyword evidence="10" id="KW-0131">Cell cycle</keyword>
<evidence type="ECO:0000256" key="12">
    <source>
        <dbReference type="RuleBase" id="RU000617"/>
    </source>
</evidence>
<evidence type="ECO:0000256" key="14">
    <source>
        <dbReference type="SAM" id="MobiDB-lite"/>
    </source>
</evidence>
<evidence type="ECO:0000313" key="16">
    <source>
        <dbReference type="EMBL" id="SEC05233.1"/>
    </source>
</evidence>
<evidence type="ECO:0000256" key="6">
    <source>
        <dbReference type="ARBA" id="ARBA00022763"/>
    </source>
</evidence>
<keyword evidence="2 12" id="KW-0436">Ligase</keyword>
<comment type="similarity">
    <text evidence="1 13">Belongs to the ATP-dependent DNA ligase family.</text>
</comment>
<dbReference type="GO" id="GO:0006310">
    <property type="term" value="P:DNA recombination"/>
    <property type="evidence" value="ECO:0007669"/>
    <property type="project" value="UniProtKB-KW"/>
</dbReference>
<dbReference type="InterPro" id="IPR016059">
    <property type="entry name" value="DNA_ligase_ATP-dep_CS"/>
</dbReference>
<dbReference type="Pfam" id="PF04675">
    <property type="entry name" value="DNA_ligase_A_N"/>
    <property type="match status" value="1"/>
</dbReference>
<accession>A0A1H4PCS4</accession>
<proteinExistence type="inferred from homology"/>
<gene>
    <name evidence="16" type="ORF">SAMN05443244_2524</name>
</gene>
<dbReference type="Gene3D" id="1.10.3260.10">
    <property type="entry name" value="DNA ligase, ATP-dependent, N-terminal domain"/>
    <property type="match status" value="1"/>
</dbReference>
<dbReference type="Gene3D" id="2.40.50.140">
    <property type="entry name" value="Nucleic acid-binding proteins"/>
    <property type="match status" value="1"/>
</dbReference>
<dbReference type="Pfam" id="PF04679">
    <property type="entry name" value="DNA_ligase_A_C"/>
    <property type="match status" value="1"/>
</dbReference>
<evidence type="ECO:0000256" key="4">
    <source>
        <dbReference type="ARBA" id="ARBA00022705"/>
    </source>
</evidence>
<evidence type="ECO:0000313" key="17">
    <source>
        <dbReference type="Proteomes" id="UP000182409"/>
    </source>
</evidence>
<dbReference type="GO" id="GO:0003677">
    <property type="term" value="F:DNA binding"/>
    <property type="evidence" value="ECO:0007669"/>
    <property type="project" value="InterPro"/>
</dbReference>
<dbReference type="GO" id="GO:0071897">
    <property type="term" value="P:DNA biosynthetic process"/>
    <property type="evidence" value="ECO:0007669"/>
    <property type="project" value="InterPro"/>
</dbReference>
<dbReference type="AlphaFoldDB" id="A0A1H4PCS4"/>
<evidence type="ECO:0000256" key="5">
    <source>
        <dbReference type="ARBA" id="ARBA00022741"/>
    </source>
</evidence>
<evidence type="ECO:0000256" key="7">
    <source>
        <dbReference type="ARBA" id="ARBA00022840"/>
    </source>
</evidence>
<dbReference type="InterPro" id="IPR050191">
    <property type="entry name" value="ATP-dep_DNA_ligase"/>
</dbReference>
<evidence type="ECO:0000256" key="8">
    <source>
        <dbReference type="ARBA" id="ARBA00023172"/>
    </source>
</evidence>
<dbReference type="GO" id="GO:0005524">
    <property type="term" value="F:ATP binding"/>
    <property type="evidence" value="ECO:0007669"/>
    <property type="project" value="UniProtKB-KW"/>
</dbReference>
<dbReference type="EC" id="6.5.1.1" evidence="12"/>
<dbReference type="NCBIfam" id="TIGR00574">
    <property type="entry name" value="dnl1"/>
    <property type="match status" value="1"/>
</dbReference>
<dbReference type="GO" id="GO:0003910">
    <property type="term" value="F:DNA ligase (ATP) activity"/>
    <property type="evidence" value="ECO:0007669"/>
    <property type="project" value="UniProtKB-EC"/>
</dbReference>
<reference evidence="16 17" key="1">
    <citation type="submission" date="2016-10" db="EMBL/GenBank/DDBJ databases">
        <authorList>
            <person name="de Groot N.N."/>
        </authorList>
    </citation>
    <scope>NUCLEOTIDE SEQUENCE [LARGE SCALE GENOMIC DNA]</scope>
    <source>
        <strain evidence="16 17">AB35.6</strain>
    </source>
</reference>
<evidence type="ECO:0000256" key="9">
    <source>
        <dbReference type="ARBA" id="ARBA00023204"/>
    </source>
</evidence>
<dbReference type="InterPro" id="IPR036599">
    <property type="entry name" value="DNA_ligase_N_sf"/>
</dbReference>
<keyword evidence="5 12" id="KW-0547">Nucleotide-binding</keyword>
<dbReference type="SUPFAM" id="SSF50249">
    <property type="entry name" value="Nucleic acid-binding proteins"/>
    <property type="match status" value="1"/>
</dbReference>
<evidence type="ECO:0000256" key="13">
    <source>
        <dbReference type="RuleBase" id="RU004196"/>
    </source>
</evidence>
<feature type="compositionally biased region" description="Acidic residues" evidence="14">
    <location>
        <begin position="272"/>
        <end position="282"/>
    </location>
</feature>
<dbReference type="PANTHER" id="PTHR45674">
    <property type="entry name" value="DNA LIGASE 1/3 FAMILY MEMBER"/>
    <property type="match status" value="1"/>
</dbReference>
<keyword evidence="4" id="KW-0235">DNA replication</keyword>
<dbReference type="InterPro" id="IPR012310">
    <property type="entry name" value="DNA_ligase_ATP-dep_cent"/>
</dbReference>
<dbReference type="EMBL" id="FNSD01000001">
    <property type="protein sequence ID" value="SEC05233.1"/>
    <property type="molecule type" value="Genomic_DNA"/>
</dbReference>
<dbReference type="InterPro" id="IPR000977">
    <property type="entry name" value="DNA_ligase_ATP-dep"/>
</dbReference>
<evidence type="ECO:0000256" key="2">
    <source>
        <dbReference type="ARBA" id="ARBA00022598"/>
    </source>
</evidence>
<sequence>MHLHKNAMAFFLQLAQLADELAATSSKLKKRAAIAAGILAARDAGDTQDAGLFALYLSGEPFSEADTRKLNLGGAILSKTIREIVKPTEAQFTAAWRRHGDLGAAAGDLFAELGHAPEPTLTLREIEAAFAAIPAAKTTAARQEILAGLLQRCSPVEAKYLIKLINGDMRIGVKQALIEEAIAVASEQPLSALRNAVMLEADLSQATRMAFAGTLGEARMRLFHPLGFMLASPVETAAEAVKRFASKPDAARDADISGAPASDAEPGPHIVEEDESSLEDPDVEHVPVEAIRLSAQVEDKFDGMRVQLHCGDATQPGRVALYSRNREDVTVSYPEIVEAFSRIDTAVLHGDAQGVILDGELLAWDVRTDRAMPFAVLSPRIGRKRVSNDIRVSTPVVFMAFDLLFAGGELLLDLPLRERRHRLEALATKVGAVTRSPLELPAPMPSGGLFADEGALVPDGEQRLKLSQIVEAHSAEELDRTYVAARDRGNEGVMIKASESLYVPGRRGLSWMKLKRTLDTLDVVITGAEYGSGRRSQLLSDYTFAIRGPEGSLLNVGKAYGGLTDVEIVELTQWCKEHTLEDTGHFRTVEPLIVLEIAFNNVMRSDRHASGFALRFPRIVQIRQDKPTAEIDTLERVEEIYQSQPDKPFETSEGQ</sequence>
<dbReference type="Pfam" id="PF01068">
    <property type="entry name" value="DNA_ligase_A_M"/>
    <property type="match status" value="1"/>
</dbReference>
<keyword evidence="8 12" id="KW-0233">DNA recombination</keyword>
<keyword evidence="7 12" id="KW-0067">ATP-binding</keyword>
<dbReference type="PROSITE" id="PS50160">
    <property type="entry name" value="DNA_LIGASE_A3"/>
    <property type="match status" value="1"/>
</dbReference>
<feature type="domain" description="ATP-dependent DNA ligase family profile" evidence="15">
    <location>
        <begin position="393"/>
        <end position="548"/>
    </location>
</feature>
<evidence type="ECO:0000256" key="10">
    <source>
        <dbReference type="ARBA" id="ARBA00023306"/>
    </source>
</evidence>
<dbReference type="SUPFAM" id="SSF56091">
    <property type="entry name" value="DNA ligase/mRNA capping enzyme, catalytic domain"/>
    <property type="match status" value="1"/>
</dbReference>
<dbReference type="PROSITE" id="PS00697">
    <property type="entry name" value="DNA_LIGASE_A1"/>
    <property type="match status" value="1"/>
</dbReference>
<dbReference type="GO" id="GO:0006260">
    <property type="term" value="P:DNA replication"/>
    <property type="evidence" value="ECO:0007669"/>
    <property type="project" value="UniProtKB-KW"/>
</dbReference>
<protein>
    <recommendedName>
        <fullName evidence="12">DNA ligase</fullName>
        <ecNumber evidence="12">6.5.1.1</ecNumber>
    </recommendedName>
</protein>
<organism evidence="16 17">
    <name type="scientific">Terriglobus roseus</name>
    <dbReference type="NCBI Taxonomy" id="392734"/>
    <lineage>
        <taxon>Bacteria</taxon>
        <taxon>Pseudomonadati</taxon>
        <taxon>Acidobacteriota</taxon>
        <taxon>Terriglobia</taxon>
        <taxon>Terriglobales</taxon>
        <taxon>Acidobacteriaceae</taxon>
        <taxon>Terriglobus</taxon>
    </lineage>
</organism>
<dbReference type="Gene3D" id="3.30.470.30">
    <property type="entry name" value="DNA ligase/mRNA capping enzyme"/>
    <property type="match status" value="1"/>
</dbReference>
<name>A0A1H4PCS4_9BACT</name>
<dbReference type="GO" id="GO:0006281">
    <property type="term" value="P:DNA repair"/>
    <property type="evidence" value="ECO:0007669"/>
    <property type="project" value="UniProtKB-KW"/>
</dbReference>
<dbReference type="GO" id="GO:0051301">
    <property type="term" value="P:cell division"/>
    <property type="evidence" value="ECO:0007669"/>
    <property type="project" value="UniProtKB-KW"/>
</dbReference>
<dbReference type="Proteomes" id="UP000182409">
    <property type="component" value="Unassembled WGS sequence"/>
</dbReference>
<dbReference type="PANTHER" id="PTHR45674:SF4">
    <property type="entry name" value="DNA LIGASE 1"/>
    <property type="match status" value="1"/>
</dbReference>